<evidence type="ECO:0000256" key="3">
    <source>
        <dbReference type="ARBA" id="ARBA00022691"/>
    </source>
</evidence>
<keyword evidence="5" id="KW-1185">Reference proteome</keyword>
<protein>
    <submittedName>
        <fullName evidence="4">DNA adenine methylase</fullName>
    </submittedName>
</protein>
<dbReference type="RefSeq" id="WP_129601305.1">
    <property type="nucleotide sequence ID" value="NZ_SBLB01000002.1"/>
</dbReference>
<keyword evidence="2" id="KW-0808">Transferase</keyword>
<dbReference type="SUPFAM" id="SSF53335">
    <property type="entry name" value="S-adenosyl-L-methionine-dependent methyltransferases"/>
    <property type="match status" value="1"/>
</dbReference>
<evidence type="ECO:0000313" key="5">
    <source>
        <dbReference type="Proteomes" id="UP000290407"/>
    </source>
</evidence>
<dbReference type="PANTHER" id="PTHR30481">
    <property type="entry name" value="DNA ADENINE METHYLASE"/>
    <property type="match status" value="1"/>
</dbReference>
<evidence type="ECO:0000256" key="2">
    <source>
        <dbReference type="ARBA" id="ARBA00022679"/>
    </source>
</evidence>
<dbReference type="AlphaFoldDB" id="A0A4Q2UKN0"/>
<dbReference type="InterPro" id="IPR029063">
    <property type="entry name" value="SAM-dependent_MTases_sf"/>
</dbReference>
<sequence>MQTYPTPLPGPYDSYFGGKSGNGVAQTIINHIRPHDIYMELFLGNGSVFRHKRPASVSVLMDASRQVFSDWFDRLLSFRQSVELLHGDALAFLAAYPFDKTVRYCLCLDPPYPIRSRRAARAVYACELTDDDHRDLLRLVRYLPDNVDVLISTYENPIYADMLADWHLVTFRAMTRQGPATEYLYMNYVPDGRLHDYRYLGTDRTDRQRIRRKISREIARLQQLPPAERNAIVTAVSALASAASTSYPAAKPEPGTPDQPI</sequence>
<dbReference type="GO" id="GO:0043565">
    <property type="term" value="F:sequence-specific DNA binding"/>
    <property type="evidence" value="ECO:0007669"/>
    <property type="project" value="TreeGrafter"/>
</dbReference>
<name>A0A4Q2UKN0_9BACT</name>
<comment type="caution">
    <text evidence="4">The sequence shown here is derived from an EMBL/GenBank/DDBJ whole genome shotgun (WGS) entry which is preliminary data.</text>
</comment>
<keyword evidence="1 4" id="KW-0489">Methyltransferase</keyword>
<dbReference type="GO" id="GO:0006298">
    <property type="term" value="P:mismatch repair"/>
    <property type="evidence" value="ECO:0007669"/>
    <property type="project" value="TreeGrafter"/>
</dbReference>
<reference evidence="4 5" key="1">
    <citation type="submission" date="2019-01" db="EMBL/GenBank/DDBJ databases">
        <title>Spirosoma flava sp. nov., a propanil-degrading bacterium isolated from herbicide-contaminated soil.</title>
        <authorList>
            <person name="Zhang L."/>
            <person name="Jiang J.-D."/>
        </authorList>
    </citation>
    <scope>NUCLEOTIDE SEQUENCE [LARGE SCALE GENOMIC DNA]</scope>
    <source>
        <strain evidence="4 5">TY50</strain>
    </source>
</reference>
<accession>A0A4Q2UKN0</accession>
<dbReference type="Gene3D" id="3.40.50.150">
    <property type="entry name" value="Vaccinia Virus protein VP39"/>
    <property type="match status" value="1"/>
</dbReference>
<organism evidence="4 5">
    <name type="scientific">Spirosoma sordidisoli</name>
    <dbReference type="NCBI Taxonomy" id="2502893"/>
    <lineage>
        <taxon>Bacteria</taxon>
        <taxon>Pseudomonadati</taxon>
        <taxon>Bacteroidota</taxon>
        <taxon>Cytophagia</taxon>
        <taxon>Cytophagales</taxon>
        <taxon>Cytophagaceae</taxon>
        <taxon>Spirosoma</taxon>
    </lineage>
</organism>
<dbReference type="EMBL" id="SBLB01000002">
    <property type="protein sequence ID" value="RYC70077.1"/>
    <property type="molecule type" value="Genomic_DNA"/>
</dbReference>
<dbReference type="GO" id="GO:0009007">
    <property type="term" value="F:site-specific DNA-methyltransferase (adenine-specific) activity"/>
    <property type="evidence" value="ECO:0007669"/>
    <property type="project" value="UniProtKB-EC"/>
</dbReference>
<dbReference type="GO" id="GO:1904047">
    <property type="term" value="F:S-adenosyl-L-methionine binding"/>
    <property type="evidence" value="ECO:0007669"/>
    <property type="project" value="TreeGrafter"/>
</dbReference>
<keyword evidence="3" id="KW-0949">S-adenosyl-L-methionine</keyword>
<dbReference type="InterPro" id="IPR012327">
    <property type="entry name" value="MeTrfase_D12"/>
</dbReference>
<dbReference type="Proteomes" id="UP000290407">
    <property type="component" value="Unassembled WGS sequence"/>
</dbReference>
<gene>
    <name evidence="4" type="ORF">EQG79_09405</name>
</gene>
<evidence type="ECO:0000313" key="4">
    <source>
        <dbReference type="EMBL" id="RYC70077.1"/>
    </source>
</evidence>
<dbReference type="GO" id="GO:0032259">
    <property type="term" value="P:methylation"/>
    <property type="evidence" value="ECO:0007669"/>
    <property type="project" value="UniProtKB-KW"/>
</dbReference>
<evidence type="ECO:0000256" key="1">
    <source>
        <dbReference type="ARBA" id="ARBA00022603"/>
    </source>
</evidence>
<proteinExistence type="predicted"/>
<dbReference type="GO" id="GO:0009307">
    <property type="term" value="P:DNA restriction-modification system"/>
    <property type="evidence" value="ECO:0007669"/>
    <property type="project" value="InterPro"/>
</dbReference>